<reference evidence="1 2" key="1">
    <citation type="submission" date="2005-09" db="EMBL/GenBank/DDBJ databases">
        <authorList>
            <person name="Mural R.J."/>
            <person name="Li P.W."/>
            <person name="Adams M.D."/>
            <person name="Amanatides P.G."/>
            <person name="Baden-Tillson H."/>
            <person name="Barnstead M."/>
            <person name="Chin S.H."/>
            <person name="Dew I."/>
            <person name="Evans C.A."/>
            <person name="Ferriera S."/>
            <person name="Flanigan M."/>
            <person name="Fosler C."/>
            <person name="Glodek A."/>
            <person name="Gu Z."/>
            <person name="Holt R.A."/>
            <person name="Jennings D."/>
            <person name="Kraft C.L."/>
            <person name="Lu F."/>
            <person name="Nguyen T."/>
            <person name="Nusskern D.R."/>
            <person name="Pfannkoch C.M."/>
            <person name="Sitter C."/>
            <person name="Sutton G.G."/>
            <person name="Venter J.C."/>
            <person name="Wang Z."/>
            <person name="Woodage T."/>
            <person name="Zheng X.H."/>
            <person name="Zhong F."/>
        </authorList>
    </citation>
    <scope>NUCLEOTIDE SEQUENCE [LARGE SCALE GENOMIC DNA]</scope>
    <source>
        <strain>BN</strain>
        <strain evidence="2">Sprague-Dawley</strain>
    </source>
</reference>
<accession>A6IMG0</accession>
<dbReference type="Proteomes" id="UP000234681">
    <property type="component" value="Chromosome 4"/>
</dbReference>
<protein>
    <submittedName>
        <fullName evidence="1">RCG29850</fullName>
    </submittedName>
</protein>
<dbReference type="AlphaFoldDB" id="A6IMG0"/>
<gene>
    <name evidence="1" type="ORF">rCG_29850</name>
</gene>
<evidence type="ECO:0000313" key="1">
    <source>
        <dbReference type="EMBL" id="EDM01629.1"/>
    </source>
</evidence>
<evidence type="ECO:0000313" key="2">
    <source>
        <dbReference type="Proteomes" id="UP000234681"/>
    </source>
</evidence>
<name>A6IMG0_RAT</name>
<dbReference type="EMBL" id="CH473964">
    <property type="protein sequence ID" value="EDM01629.1"/>
    <property type="molecule type" value="Genomic_DNA"/>
</dbReference>
<proteinExistence type="predicted"/>
<organism evidence="1 2">
    <name type="scientific">Rattus norvegicus</name>
    <name type="common">Rat</name>
    <dbReference type="NCBI Taxonomy" id="10116"/>
    <lineage>
        <taxon>Eukaryota</taxon>
        <taxon>Metazoa</taxon>
        <taxon>Chordata</taxon>
        <taxon>Craniata</taxon>
        <taxon>Vertebrata</taxon>
        <taxon>Euteleostomi</taxon>
        <taxon>Mammalia</taxon>
        <taxon>Eutheria</taxon>
        <taxon>Euarchontoglires</taxon>
        <taxon>Glires</taxon>
        <taxon>Rodentia</taxon>
        <taxon>Myomorpha</taxon>
        <taxon>Muroidea</taxon>
        <taxon>Muridae</taxon>
        <taxon>Murinae</taxon>
        <taxon>Rattus</taxon>
    </lineage>
</organism>
<sequence length="29" mass="3270">MAPHHLLNADKPLLFHKSCLRANVKVQST</sequence>